<dbReference type="Proteomes" id="UP000094801">
    <property type="component" value="Unassembled WGS sequence"/>
</dbReference>
<organism evidence="9 10">
    <name type="scientific">[Candida] arabinofermentans NRRL YB-2248</name>
    <dbReference type="NCBI Taxonomy" id="983967"/>
    <lineage>
        <taxon>Eukaryota</taxon>
        <taxon>Fungi</taxon>
        <taxon>Dikarya</taxon>
        <taxon>Ascomycota</taxon>
        <taxon>Saccharomycotina</taxon>
        <taxon>Pichiomycetes</taxon>
        <taxon>Pichiales</taxon>
        <taxon>Pichiaceae</taxon>
        <taxon>Ogataea</taxon>
        <taxon>Ogataea/Candida clade</taxon>
    </lineage>
</organism>
<dbReference type="STRING" id="983967.A0A1E4T261"/>
<dbReference type="PANTHER" id="PTHR11207:SF0">
    <property type="entry name" value="RIBONUCLEASE 3"/>
    <property type="match status" value="1"/>
</dbReference>
<sequence>MSNTIEKVTKAARTLCESLKTIVDLCPNPAFVEMLKQPNNQQFLSSMLNNSDKGLSEYLEDPAFKLAVEIENLYSNNKLEALSMDVIDGVLSSYDKISAESQETQTTANSSSLSPSTEDTNIFERSTSGESPTKNSKNIPYSANGSHLSNGTKQKGAKLFDEINSGSHQRGNNSVSYEVSLSNNHKKLSSAQANFDGLPELPKIPDPALEQRIFTHESFVSSLNIDSNVKLHKHNERLEFLGDSFLNFIVSTLIYEAFPYYNEGQLSQLRSELVRNKNLFKWAKLYGFDTRLITNYSALTALASDGKSIADTFEAYLGGIYESFMKESNDGVVDTDEFLHGWFAARKWVEQLSMTVIDEAKSVSKNIVPLNRSAKQELSLILDPATQTDYIRAQYGLDFVSCFRVNGIIMGIGKGPSIKESETRAAMEAIENEKLRYFWSPSFIKKVKNTEKYNGYLTGNATPEIEEHEVQQISMPEDSMVPLTHPHVTTMLLDALRIEVEAKNQQNKENVNEDGGDVEKTVVPKSTTSDVIARDVEYLLGDGTSVKVTECMTNAQQLNMNAKNSLYARFSPLSIFPAYEVFVTVEGLFLTKLTILGEIRGYGLNRNKKISQQLAATLALQNLDNTK</sequence>
<dbReference type="InterPro" id="IPR000999">
    <property type="entry name" value="RNase_III_dom"/>
</dbReference>
<dbReference type="AlphaFoldDB" id="A0A1E4T261"/>
<dbReference type="SUPFAM" id="SSF69065">
    <property type="entry name" value="RNase III domain-like"/>
    <property type="match status" value="1"/>
</dbReference>
<evidence type="ECO:0000256" key="5">
    <source>
        <dbReference type="PROSITE-ProRule" id="PRU00266"/>
    </source>
</evidence>
<dbReference type="Gene3D" id="3.30.160.20">
    <property type="match status" value="2"/>
</dbReference>
<dbReference type="PANTHER" id="PTHR11207">
    <property type="entry name" value="RIBONUCLEASE III"/>
    <property type="match status" value="1"/>
</dbReference>
<dbReference type="GO" id="GO:0034475">
    <property type="term" value="P:U4 snRNA 3'-end processing"/>
    <property type="evidence" value="ECO:0007669"/>
    <property type="project" value="TreeGrafter"/>
</dbReference>
<dbReference type="SMART" id="SM00535">
    <property type="entry name" value="RIBOc"/>
    <property type="match status" value="1"/>
</dbReference>
<dbReference type="Pfam" id="PF00035">
    <property type="entry name" value="dsrm"/>
    <property type="match status" value="2"/>
</dbReference>
<dbReference type="GO" id="GO:0004525">
    <property type="term" value="F:ribonuclease III activity"/>
    <property type="evidence" value="ECO:0007669"/>
    <property type="project" value="InterPro"/>
</dbReference>
<dbReference type="GO" id="GO:0006369">
    <property type="term" value="P:termination of RNA polymerase II transcription"/>
    <property type="evidence" value="ECO:0007669"/>
    <property type="project" value="TreeGrafter"/>
</dbReference>
<evidence type="ECO:0000313" key="9">
    <source>
        <dbReference type="EMBL" id="ODV85824.1"/>
    </source>
</evidence>
<name>A0A1E4T261_9ASCO</name>
<dbReference type="OrthoDB" id="2392202at2759"/>
<feature type="domain" description="DRBM" evidence="7">
    <location>
        <begin position="589"/>
        <end position="625"/>
    </location>
</feature>
<dbReference type="InterPro" id="IPR036389">
    <property type="entry name" value="RNase_III_sf"/>
</dbReference>
<evidence type="ECO:0008006" key="11">
    <source>
        <dbReference type="Google" id="ProtNLM"/>
    </source>
</evidence>
<dbReference type="CDD" id="cd00593">
    <property type="entry name" value="RIBOc"/>
    <property type="match status" value="1"/>
</dbReference>
<evidence type="ECO:0000259" key="7">
    <source>
        <dbReference type="PROSITE" id="PS50137"/>
    </source>
</evidence>
<dbReference type="PROSITE" id="PS50142">
    <property type="entry name" value="RNASE_3_2"/>
    <property type="match status" value="1"/>
</dbReference>
<keyword evidence="4 5" id="KW-0694">RNA-binding</keyword>
<evidence type="ECO:0000256" key="1">
    <source>
        <dbReference type="ARBA" id="ARBA00022722"/>
    </source>
</evidence>
<feature type="region of interest" description="Disordered" evidence="6">
    <location>
        <begin position="101"/>
        <end position="153"/>
    </location>
</feature>
<evidence type="ECO:0000256" key="2">
    <source>
        <dbReference type="ARBA" id="ARBA00022759"/>
    </source>
</evidence>
<reference evidence="10" key="1">
    <citation type="submission" date="2016-04" db="EMBL/GenBank/DDBJ databases">
        <title>Comparative genomics of biotechnologically important yeasts.</title>
        <authorList>
            <consortium name="DOE Joint Genome Institute"/>
            <person name="Riley R."/>
            <person name="Haridas S."/>
            <person name="Wolfe K.H."/>
            <person name="Lopes M.R."/>
            <person name="Hittinger C.T."/>
            <person name="Goker M."/>
            <person name="Salamov A."/>
            <person name="Wisecaver J."/>
            <person name="Long T.M."/>
            <person name="Aerts A.L."/>
            <person name="Barry K."/>
            <person name="Choi C."/>
            <person name="Clum A."/>
            <person name="Coughlan A.Y."/>
            <person name="Deshpande S."/>
            <person name="Douglass A.P."/>
            <person name="Hanson S.J."/>
            <person name="Klenk H.-P."/>
            <person name="Labutti K."/>
            <person name="Lapidus A."/>
            <person name="Lindquist E."/>
            <person name="Lipzen A."/>
            <person name="Meier-Kolthoff J.P."/>
            <person name="Ohm R.A."/>
            <person name="Otillar R.P."/>
            <person name="Pangilinan J."/>
            <person name="Peng Y."/>
            <person name="Rokas A."/>
            <person name="Rosa C.A."/>
            <person name="Scheuner C."/>
            <person name="Sibirny A.A."/>
            <person name="Slot J.C."/>
            <person name="Stielow J.B."/>
            <person name="Sun H."/>
            <person name="Kurtzman C.P."/>
            <person name="Blackwell M."/>
            <person name="Grigoriev I.V."/>
            <person name="Jeffries T.W."/>
        </authorList>
    </citation>
    <scope>NUCLEOTIDE SEQUENCE [LARGE SCALE GENOMIC DNA]</scope>
    <source>
        <strain evidence="10">NRRL YB-2248</strain>
    </source>
</reference>
<dbReference type="PROSITE" id="PS50137">
    <property type="entry name" value="DS_RBD"/>
    <property type="match status" value="1"/>
</dbReference>
<dbReference type="Pfam" id="PF00636">
    <property type="entry name" value="Ribonuclease_3"/>
    <property type="match status" value="1"/>
</dbReference>
<keyword evidence="10" id="KW-1185">Reference proteome</keyword>
<keyword evidence="1" id="KW-0540">Nuclease</keyword>
<evidence type="ECO:0000256" key="3">
    <source>
        <dbReference type="ARBA" id="ARBA00022801"/>
    </source>
</evidence>
<protein>
    <recommendedName>
        <fullName evidence="11">RNase III domain-containing protein</fullName>
    </recommendedName>
</protein>
<evidence type="ECO:0000256" key="6">
    <source>
        <dbReference type="SAM" id="MobiDB-lite"/>
    </source>
</evidence>
<dbReference type="PROSITE" id="PS00517">
    <property type="entry name" value="RNASE_3_1"/>
    <property type="match status" value="1"/>
</dbReference>
<dbReference type="GO" id="GO:0005654">
    <property type="term" value="C:nucleoplasm"/>
    <property type="evidence" value="ECO:0007669"/>
    <property type="project" value="TreeGrafter"/>
</dbReference>
<feature type="domain" description="RNase III" evidence="8">
    <location>
        <begin position="203"/>
        <end position="325"/>
    </location>
</feature>
<dbReference type="Gene3D" id="1.10.1520.10">
    <property type="entry name" value="Ribonuclease III domain"/>
    <property type="match status" value="1"/>
</dbReference>
<evidence type="ECO:0000313" key="10">
    <source>
        <dbReference type="Proteomes" id="UP000094801"/>
    </source>
</evidence>
<dbReference type="SUPFAM" id="SSF54768">
    <property type="entry name" value="dsRNA-binding domain-like"/>
    <property type="match status" value="2"/>
</dbReference>
<keyword evidence="3" id="KW-0378">Hydrolase</keyword>
<dbReference type="GO" id="GO:0006364">
    <property type="term" value="P:rRNA processing"/>
    <property type="evidence" value="ECO:0007669"/>
    <property type="project" value="TreeGrafter"/>
</dbReference>
<gene>
    <name evidence="9" type="ORF">CANARDRAFT_175592</name>
</gene>
<evidence type="ECO:0000259" key="8">
    <source>
        <dbReference type="PROSITE" id="PS50142"/>
    </source>
</evidence>
<proteinExistence type="predicted"/>
<keyword evidence="2" id="KW-0255">Endonuclease</keyword>
<accession>A0A1E4T261</accession>
<evidence type="ECO:0000256" key="4">
    <source>
        <dbReference type="ARBA" id="ARBA00022884"/>
    </source>
</evidence>
<dbReference type="EMBL" id="KV453851">
    <property type="protein sequence ID" value="ODV85824.1"/>
    <property type="molecule type" value="Genomic_DNA"/>
</dbReference>
<dbReference type="GO" id="GO:0003723">
    <property type="term" value="F:RNA binding"/>
    <property type="evidence" value="ECO:0007669"/>
    <property type="project" value="UniProtKB-UniRule"/>
</dbReference>
<dbReference type="InterPro" id="IPR014720">
    <property type="entry name" value="dsRBD_dom"/>
</dbReference>